<dbReference type="SUPFAM" id="SSF55816">
    <property type="entry name" value="5'-nucleotidase (syn. UDP-sugar hydrolase), C-terminal domain"/>
    <property type="match status" value="1"/>
</dbReference>
<evidence type="ECO:0000313" key="19">
    <source>
        <dbReference type="Proteomes" id="UP000006983"/>
    </source>
</evidence>
<gene>
    <name evidence="18" type="ORF">RSSL_00949</name>
</gene>
<evidence type="ECO:0000256" key="5">
    <source>
        <dbReference type="ARBA" id="ARBA00006654"/>
    </source>
</evidence>
<dbReference type="PRINTS" id="PR01607">
    <property type="entry name" value="APYRASEFAMLY"/>
</dbReference>
<feature type="chain" id="PRO_5039727089" evidence="16">
    <location>
        <begin position="39"/>
        <end position="857"/>
    </location>
</feature>
<comment type="caution">
    <text evidence="18">The sequence shown here is derived from an EMBL/GenBank/DDBJ whole genome shotgun (WGS) entry which is preliminary data.</text>
</comment>
<dbReference type="Gene3D" id="3.90.780.10">
    <property type="entry name" value="5'-Nucleotidase, C-terminal domain"/>
    <property type="match status" value="1"/>
</dbReference>
<keyword evidence="15" id="KW-0472">Membrane</keyword>
<dbReference type="EC" id="3.1.4.16" evidence="18"/>
<dbReference type="NCBIfam" id="NF006938">
    <property type="entry name" value="PRK09420.1"/>
    <property type="match status" value="1"/>
</dbReference>
<dbReference type="Pfam" id="PF00746">
    <property type="entry name" value="Gram_pos_anchor"/>
    <property type="match status" value="1"/>
</dbReference>
<evidence type="ECO:0000256" key="15">
    <source>
        <dbReference type="SAM" id="Phobius"/>
    </source>
</evidence>
<dbReference type="CDD" id="cd07410">
    <property type="entry name" value="MPP_CpdB_N"/>
    <property type="match status" value="1"/>
</dbReference>
<evidence type="ECO:0000256" key="13">
    <source>
        <dbReference type="ARBA" id="ARBA00023268"/>
    </source>
</evidence>
<dbReference type="InterPro" id="IPR036907">
    <property type="entry name" value="5'-Nucleotdase_C_sf"/>
</dbReference>
<evidence type="ECO:0000256" key="9">
    <source>
        <dbReference type="ARBA" id="ARBA00022729"/>
    </source>
</evidence>
<dbReference type="InterPro" id="IPR029052">
    <property type="entry name" value="Metallo-depent_PP-like"/>
</dbReference>
<dbReference type="GO" id="GO:0008663">
    <property type="term" value="F:2',3'-cyclic-nucleotide 2'-phosphodiesterase activity"/>
    <property type="evidence" value="ECO:0007669"/>
    <property type="project" value="UniProtKB-EC"/>
</dbReference>
<evidence type="ECO:0000313" key="18">
    <source>
        <dbReference type="EMBL" id="EJO16235.1"/>
    </source>
</evidence>
<dbReference type="Pfam" id="PF00149">
    <property type="entry name" value="Metallophos"/>
    <property type="match status" value="1"/>
</dbReference>
<keyword evidence="15" id="KW-1133">Transmembrane helix</keyword>
<dbReference type="Gene3D" id="3.60.21.10">
    <property type="match status" value="1"/>
</dbReference>
<dbReference type="InterPro" id="IPR041827">
    <property type="entry name" value="CpdB_N"/>
</dbReference>
<dbReference type="InterPro" id="IPR019931">
    <property type="entry name" value="LPXTG_anchor"/>
</dbReference>
<keyword evidence="19" id="KW-1185">Reference proteome</keyword>
<organism evidence="18 19">
    <name type="scientific">Streptococcus salivarius K12</name>
    <dbReference type="NCBI Taxonomy" id="1200793"/>
    <lineage>
        <taxon>Bacteria</taxon>
        <taxon>Bacillati</taxon>
        <taxon>Bacillota</taxon>
        <taxon>Bacilli</taxon>
        <taxon>Lactobacillales</taxon>
        <taxon>Streptococcaceae</taxon>
        <taxon>Streptococcus</taxon>
    </lineage>
</organism>
<keyword evidence="9 16" id="KW-0732">Signal</keyword>
<feature type="region of interest" description="Disordered" evidence="14">
    <location>
        <begin position="755"/>
        <end position="789"/>
    </location>
</feature>
<comment type="catalytic activity">
    <reaction evidence="2">
        <text>a nucleoside 2',3'-cyclic phosphate + H2O = a nucleoside 3'-phosphate + H(+)</text>
        <dbReference type="Rhea" id="RHEA:19621"/>
        <dbReference type="ChEBI" id="CHEBI:15377"/>
        <dbReference type="ChEBI" id="CHEBI:15378"/>
        <dbReference type="ChEBI" id="CHEBI:66949"/>
        <dbReference type="ChEBI" id="CHEBI:66954"/>
        <dbReference type="EC" id="3.1.4.16"/>
    </reaction>
</comment>
<dbReference type="NCBIfam" id="NF008871">
    <property type="entry name" value="PRK11907.1"/>
    <property type="match status" value="1"/>
</dbReference>
<keyword evidence="11 18" id="KW-0378">Hydrolase</keyword>
<evidence type="ECO:0000256" key="3">
    <source>
        <dbReference type="ARBA" id="ARBA00001968"/>
    </source>
</evidence>
<evidence type="ECO:0000256" key="8">
    <source>
        <dbReference type="ARBA" id="ARBA00022723"/>
    </source>
</evidence>
<dbReference type="PANTHER" id="PTHR11575">
    <property type="entry name" value="5'-NUCLEOTIDASE-RELATED"/>
    <property type="match status" value="1"/>
</dbReference>
<evidence type="ECO:0000256" key="6">
    <source>
        <dbReference type="ARBA" id="ARBA00022512"/>
    </source>
</evidence>
<evidence type="ECO:0000256" key="16">
    <source>
        <dbReference type="SAM" id="SignalP"/>
    </source>
</evidence>
<evidence type="ECO:0000256" key="12">
    <source>
        <dbReference type="ARBA" id="ARBA00023088"/>
    </source>
</evidence>
<dbReference type="PANTHER" id="PTHR11575:SF6">
    <property type="entry name" value="2',3'-CYCLIC-NUCLEOTIDE 2'-PHOSPHODIESTERASE_3'-NUCLEOTIDASE"/>
    <property type="match status" value="1"/>
</dbReference>
<name>J7T5V3_STRSL</name>
<dbReference type="EC" id="3.1.3.6" evidence="18"/>
<dbReference type="PROSITE" id="PS00786">
    <property type="entry name" value="5_NUCLEOTIDASE_2"/>
    <property type="match status" value="1"/>
</dbReference>
<comment type="catalytic activity">
    <reaction evidence="1">
        <text>a ribonucleoside 3'-phosphate + H2O = a ribonucleoside + phosphate</text>
        <dbReference type="Rhea" id="RHEA:10144"/>
        <dbReference type="ChEBI" id="CHEBI:13197"/>
        <dbReference type="ChEBI" id="CHEBI:15377"/>
        <dbReference type="ChEBI" id="CHEBI:18254"/>
        <dbReference type="ChEBI" id="CHEBI:43474"/>
        <dbReference type="EC" id="3.1.3.6"/>
    </reaction>
</comment>
<feature type="transmembrane region" description="Helical" evidence="15">
    <location>
        <begin position="832"/>
        <end position="851"/>
    </location>
</feature>
<keyword evidence="8" id="KW-0479">Metal-binding</keyword>
<keyword evidence="7" id="KW-0964">Secreted</keyword>
<keyword evidence="6" id="KW-0134">Cell wall</keyword>
<dbReference type="InterPro" id="IPR008334">
    <property type="entry name" value="5'-Nucleotdase_C"/>
</dbReference>
<dbReference type="GO" id="GO:0046872">
    <property type="term" value="F:metal ion binding"/>
    <property type="evidence" value="ECO:0007669"/>
    <property type="project" value="UniProtKB-KW"/>
</dbReference>
<dbReference type="GO" id="GO:0000166">
    <property type="term" value="F:nucleotide binding"/>
    <property type="evidence" value="ECO:0007669"/>
    <property type="project" value="UniProtKB-KW"/>
</dbReference>
<dbReference type="AlphaFoldDB" id="J7T5V3"/>
<dbReference type="PATRIC" id="fig|1200793.3.peg.139"/>
<dbReference type="InterPro" id="IPR006179">
    <property type="entry name" value="5_nucleotidase/apyrase"/>
</dbReference>
<feature type="compositionally biased region" description="Low complexity" evidence="14">
    <location>
        <begin position="76"/>
        <end position="104"/>
    </location>
</feature>
<keyword evidence="10" id="KW-0547">Nucleotide-binding</keyword>
<dbReference type="GO" id="GO:0008254">
    <property type="term" value="F:3'-nucleotidase activity"/>
    <property type="evidence" value="ECO:0007669"/>
    <property type="project" value="UniProtKB-EC"/>
</dbReference>
<feature type="compositionally biased region" description="Basic and acidic residues" evidence="14">
    <location>
        <begin position="755"/>
        <end position="769"/>
    </location>
</feature>
<protein>
    <submittedName>
        <fullName evidence="18">2',3'-cyclic-nucleotide 2'-phosphodiesterase / 3'-nucleotidase</fullName>
        <ecNumber evidence="18">3.1.3.6</ecNumber>
        <ecNumber evidence="18">3.1.4.16</ecNumber>
    </submittedName>
</protein>
<evidence type="ECO:0000256" key="14">
    <source>
        <dbReference type="SAM" id="MobiDB-lite"/>
    </source>
</evidence>
<evidence type="ECO:0000256" key="2">
    <source>
        <dbReference type="ARBA" id="ARBA00001730"/>
    </source>
</evidence>
<evidence type="ECO:0000256" key="7">
    <source>
        <dbReference type="ARBA" id="ARBA00022525"/>
    </source>
</evidence>
<dbReference type="InterPro" id="IPR006146">
    <property type="entry name" value="5'-Nucleotdase_CS"/>
</dbReference>
<feature type="signal peptide" evidence="16">
    <location>
        <begin position="1"/>
        <end position="38"/>
    </location>
</feature>
<dbReference type="GO" id="GO:0009166">
    <property type="term" value="P:nucleotide catabolic process"/>
    <property type="evidence" value="ECO:0007669"/>
    <property type="project" value="InterPro"/>
</dbReference>
<sequence length="857" mass="92531">MYYLYKRGRFLMKTNRYVTQSAVVLGLFALLTVPQVLGQADEATAPVPTTSTETVTDSGAATVSGQGTSGTAVQGETETVSPTSTTVATNASAESSPTTSTTQANQEASAVLTNANQVTPAVPVQAETVTEPAHEGQTVDMQILSTTDLHTNLVNYDYYQDKPSQTVGLSKTAVLIKKARETNPNTVLVDSGDTIQGTPFGTYKALIDPVAQGETHPMYKAFEMLGYDAETLGNHEFNYGLEFLDRMVKAAKINIINANVRNAQTGDYYYNPYKIVNKTFTDTDGKQVTLKIGITGVLPTQILVWDKANLEGKVTVDDPMEAVKAIVPKMKAAGADFILVAAHSGIGDNEYTKNEENEGYQIAGIEGVDAVATGHSHADFPNGDGTSFYAKYTGVDDVNGLINGKPVVMAGKFGDHLGIMDVKLTYTDGKWKVVNSKAKLEKIDTKSDVADKDLINMAAHDHNGTINYVRKEVGETTAPITSYFAQVQDDPSIQIVNNAQLWYAKKQVAGTADEKLPILSAAAPFKAGTRGDANYYTDIPAGPLAIKNVADLYLYDNVTALLKVTGAQIKEWLEMSAGQFNQIDPNSKEPQELINSSYRSYNYDVIDGVTYKFDLTQPNKYDREGKLVNPDASRVRDLTYQGKPIDLNQTFLVVTNNYRATGNFPGVKDAAEKRLLNLENRQAIIDYIVSEKTINPSADGNWSFVPNITNADIRFASSDNARAHLAGQDAISYVGPSTQAGFAEYRLIVKEKANQVEDTTKKESEKSPKGSETADQTKRETPKATVGASVAKPAPAIQLSNAQVVILPQAQVQEAQGSSSVKALPNTGSDESVSATLAGLVLMTLVGFFGIKKHEKN</sequence>
<feature type="compositionally biased region" description="Polar residues" evidence="14">
    <location>
        <begin position="47"/>
        <end position="74"/>
    </location>
</feature>
<dbReference type="Pfam" id="PF02872">
    <property type="entry name" value="5_nucleotid_C"/>
    <property type="match status" value="1"/>
</dbReference>
<dbReference type="Proteomes" id="UP000006983">
    <property type="component" value="Unassembled WGS sequence"/>
</dbReference>
<keyword evidence="13" id="KW-0511">Multifunctional enzyme</keyword>
<reference evidence="18 19" key="1">
    <citation type="journal article" date="2012" name="J. Bacteriol.">
        <title>Genome Sequence of the Lantibiotic Bacteriocin Producer Streptococcus salivarius Strain K12.</title>
        <authorList>
            <person name="Barretto C."/>
            <person name="Alvarez-Martin P."/>
            <person name="Foata F."/>
            <person name="Renault P."/>
            <person name="Berger B."/>
        </authorList>
    </citation>
    <scope>NUCLEOTIDE SEQUENCE [LARGE SCALE GENOMIC DNA]</scope>
    <source>
        <strain evidence="18 19">K12</strain>
    </source>
</reference>
<dbReference type="PROSITE" id="PS50847">
    <property type="entry name" value="GRAM_POS_ANCHORING"/>
    <property type="match status" value="1"/>
</dbReference>
<feature type="domain" description="Gram-positive cocci surface proteins LPxTG" evidence="17">
    <location>
        <begin position="824"/>
        <end position="857"/>
    </location>
</feature>
<evidence type="ECO:0000256" key="10">
    <source>
        <dbReference type="ARBA" id="ARBA00022741"/>
    </source>
</evidence>
<accession>J7T5V3</accession>
<comment type="subcellular location">
    <subcellularLocation>
        <location evidence="4">Cell envelope</location>
    </subcellularLocation>
</comment>
<dbReference type="InterPro" id="IPR004843">
    <property type="entry name" value="Calcineurin-like_PHP"/>
</dbReference>
<keyword evidence="15" id="KW-0812">Transmembrane</keyword>
<evidence type="ECO:0000259" key="17">
    <source>
        <dbReference type="PROSITE" id="PS50847"/>
    </source>
</evidence>
<feature type="region of interest" description="Disordered" evidence="14">
    <location>
        <begin position="44"/>
        <end position="107"/>
    </location>
</feature>
<dbReference type="NCBIfam" id="TIGR01167">
    <property type="entry name" value="LPXTG_anchor"/>
    <property type="match status" value="1"/>
</dbReference>
<comment type="similarity">
    <text evidence="5">Belongs to the 5'-nucleotidase family.</text>
</comment>
<proteinExistence type="inferred from homology"/>
<evidence type="ECO:0000256" key="1">
    <source>
        <dbReference type="ARBA" id="ARBA00000527"/>
    </source>
</evidence>
<comment type="cofactor">
    <cofactor evidence="3">
        <name>a divalent metal cation</name>
        <dbReference type="ChEBI" id="CHEBI:60240"/>
    </cofactor>
</comment>
<keyword evidence="12" id="KW-0572">Peptidoglycan-anchor</keyword>
<evidence type="ECO:0000256" key="4">
    <source>
        <dbReference type="ARBA" id="ARBA00004196"/>
    </source>
</evidence>
<dbReference type="GO" id="GO:0030288">
    <property type="term" value="C:outer membrane-bounded periplasmic space"/>
    <property type="evidence" value="ECO:0007669"/>
    <property type="project" value="TreeGrafter"/>
</dbReference>
<evidence type="ECO:0000256" key="11">
    <source>
        <dbReference type="ARBA" id="ARBA00022801"/>
    </source>
</evidence>
<dbReference type="EMBL" id="ALIF01000001">
    <property type="protein sequence ID" value="EJO16235.1"/>
    <property type="molecule type" value="Genomic_DNA"/>
</dbReference>
<dbReference type="SUPFAM" id="SSF56300">
    <property type="entry name" value="Metallo-dependent phosphatases"/>
    <property type="match status" value="1"/>
</dbReference>